<dbReference type="AlphaFoldDB" id="A0A1I1HW10"/>
<evidence type="ECO:0000313" key="2">
    <source>
        <dbReference type="Proteomes" id="UP000199161"/>
    </source>
</evidence>
<gene>
    <name evidence="1" type="ORF">SAMN05444422_106115</name>
</gene>
<dbReference type="Proteomes" id="UP000199161">
    <property type="component" value="Unassembled WGS sequence"/>
</dbReference>
<name>A0A1I1HW10_NATHA</name>
<dbReference type="OrthoDB" id="161889at2157"/>
<keyword evidence="2" id="KW-1185">Reference proteome</keyword>
<dbReference type="RefSeq" id="WP_089788461.1">
    <property type="nucleotide sequence ID" value="NZ_FOKW01000006.1"/>
</dbReference>
<dbReference type="EMBL" id="FOKW01000006">
    <property type="protein sequence ID" value="SFC26148.1"/>
    <property type="molecule type" value="Genomic_DNA"/>
</dbReference>
<organism evidence="1 2">
    <name type="scientific">Natronobacterium haloterrestre</name>
    <name type="common">Halobiforma haloterrestris</name>
    <dbReference type="NCBI Taxonomy" id="148448"/>
    <lineage>
        <taxon>Archaea</taxon>
        <taxon>Methanobacteriati</taxon>
        <taxon>Methanobacteriota</taxon>
        <taxon>Stenosarchaea group</taxon>
        <taxon>Halobacteria</taxon>
        <taxon>Halobacteriales</taxon>
        <taxon>Natrialbaceae</taxon>
        <taxon>Natronobacterium</taxon>
    </lineage>
</organism>
<sequence length="329" mass="36439">MDLPTPSGSYRRLVFGVAAVAVGAGYLRYRRGTRGDAGHESTRTPETSTGAVITERHATAALVRRRVDPDQLESVRERAASLADDGPESLLGLEGASTASLFLDTEETPELVWYVELPRSVIDDRDDPDRTDLRAKLEAEFPVSLADEERATAPDERSVELELLVHAAHPERPRTAANGADGPLVVAGSDDRCDRDVELVRISLKSGLPERLADRFAGITRRVEAGELELGPLETWSAEMLEAEEMYTESIFLERRADGYDLLQYMETEDMDGVYEAYYDTWNPVARLSELVVGRVLEEPDRVLSLPLGSERELLAHAVAPDRPRRPAE</sequence>
<protein>
    <submittedName>
        <fullName evidence="1">Uncharacterized protein</fullName>
    </submittedName>
</protein>
<proteinExistence type="predicted"/>
<accession>A0A1I1HW10</accession>
<evidence type="ECO:0000313" key="1">
    <source>
        <dbReference type="EMBL" id="SFC26148.1"/>
    </source>
</evidence>
<reference evidence="2" key="1">
    <citation type="submission" date="2016-10" db="EMBL/GenBank/DDBJ databases">
        <authorList>
            <person name="Varghese N."/>
            <person name="Submissions S."/>
        </authorList>
    </citation>
    <scope>NUCLEOTIDE SEQUENCE [LARGE SCALE GENOMIC DNA]</scope>
    <source>
        <strain evidence="2">DSM 13078</strain>
    </source>
</reference>